<keyword evidence="1" id="KW-0812">Transmembrane</keyword>
<feature type="domain" description="MHYT" evidence="2">
    <location>
        <begin position="6"/>
        <end position="197"/>
    </location>
</feature>
<organism evidence="3 4">
    <name type="scientific">Nocardia higoensis</name>
    <dbReference type="NCBI Taxonomy" id="228599"/>
    <lineage>
        <taxon>Bacteria</taxon>
        <taxon>Bacillati</taxon>
        <taxon>Actinomycetota</taxon>
        <taxon>Actinomycetes</taxon>
        <taxon>Mycobacteriales</taxon>
        <taxon>Nocardiaceae</taxon>
        <taxon>Nocardia</taxon>
    </lineage>
</organism>
<accession>A0ABS0DAK3</accession>
<feature type="transmembrane region" description="Helical" evidence="1">
    <location>
        <begin position="110"/>
        <end position="129"/>
    </location>
</feature>
<feature type="transmembrane region" description="Helical" evidence="1">
    <location>
        <begin position="6"/>
        <end position="30"/>
    </location>
</feature>
<dbReference type="RefSeq" id="WP_195002082.1">
    <property type="nucleotide sequence ID" value="NZ_JADLQN010000001.1"/>
</dbReference>
<feature type="transmembrane region" description="Helical" evidence="1">
    <location>
        <begin position="171"/>
        <end position="190"/>
    </location>
</feature>
<comment type="caution">
    <text evidence="3">The sequence shown here is derived from an EMBL/GenBank/DDBJ whole genome shotgun (WGS) entry which is preliminary data.</text>
</comment>
<dbReference type="PANTHER" id="PTHR35152">
    <property type="entry name" value="DOMAIN SIGNALLING PROTEIN, PUTATIVE (AFU_ORTHOLOGUE AFUA_5G11310)-RELATED"/>
    <property type="match status" value="1"/>
</dbReference>
<evidence type="ECO:0000313" key="4">
    <source>
        <dbReference type="Proteomes" id="UP000707731"/>
    </source>
</evidence>
<gene>
    <name evidence="3" type="ORF">IU449_13305</name>
</gene>
<dbReference type="PROSITE" id="PS50924">
    <property type="entry name" value="MHYT"/>
    <property type="match status" value="1"/>
</dbReference>
<evidence type="ECO:0000313" key="3">
    <source>
        <dbReference type="EMBL" id="MBF6355508.1"/>
    </source>
</evidence>
<feature type="transmembrane region" description="Helical" evidence="1">
    <location>
        <begin position="141"/>
        <end position="164"/>
    </location>
</feature>
<dbReference type="InterPro" id="IPR005330">
    <property type="entry name" value="MHYT_dom"/>
</dbReference>
<protein>
    <recommendedName>
        <fullName evidence="2">MHYT domain-containing protein</fullName>
    </recommendedName>
</protein>
<keyword evidence="4" id="KW-1185">Reference proteome</keyword>
<reference evidence="3 4" key="1">
    <citation type="submission" date="2020-10" db="EMBL/GenBank/DDBJ databases">
        <title>Identification of Nocardia species via Next-generation sequencing and recognition of intraspecies genetic diversity.</title>
        <authorList>
            <person name="Li P."/>
            <person name="Li P."/>
            <person name="Lu B."/>
        </authorList>
    </citation>
    <scope>NUCLEOTIDE SEQUENCE [LARGE SCALE GENOMIC DNA]</scope>
    <source>
        <strain evidence="3 4">BJ06-0143</strain>
    </source>
</reference>
<proteinExistence type="predicted"/>
<keyword evidence="1" id="KW-1133">Transmembrane helix</keyword>
<evidence type="ECO:0000259" key="2">
    <source>
        <dbReference type="PROSITE" id="PS50924"/>
    </source>
</evidence>
<evidence type="ECO:0000256" key="1">
    <source>
        <dbReference type="PROSITE-ProRule" id="PRU00244"/>
    </source>
</evidence>
<feature type="transmembrane region" description="Helical" evidence="1">
    <location>
        <begin position="42"/>
        <end position="63"/>
    </location>
</feature>
<sequence length="275" mass="28633">MSYFSMGYWVLGLAALVSTVGALVGLICVRQSTQSVTQKFRLVWQVAAAVCLGGVGTWLAIFISMLGVAPTDDGLIRYESARLVTAGVIAVVAVLAALLVLGMHADLPRLAVAGLIMGLGTTGMMYVAMNGVHVRGSVQTAWWAVSVAAVIAIGIATATLWFILRRTPIRVLIAAAVLFAVGTLGMHYVRLAGMAIELDESIARPPGDDLFGFLVPMFVLGMLSLAVPITAVLVAPDRRLRTVPAPATAPAQAPGTGQPGGFDAGETMVIGTSRF</sequence>
<keyword evidence="1" id="KW-0472">Membrane</keyword>
<dbReference type="Pfam" id="PF03707">
    <property type="entry name" value="MHYT"/>
    <property type="match status" value="1"/>
</dbReference>
<dbReference type="EMBL" id="JADLQN010000001">
    <property type="protein sequence ID" value="MBF6355508.1"/>
    <property type="molecule type" value="Genomic_DNA"/>
</dbReference>
<name>A0ABS0DAK3_9NOCA</name>
<dbReference type="Proteomes" id="UP000707731">
    <property type="component" value="Unassembled WGS sequence"/>
</dbReference>
<feature type="transmembrane region" description="Helical" evidence="1">
    <location>
        <begin position="210"/>
        <end position="235"/>
    </location>
</feature>
<dbReference type="PANTHER" id="PTHR35152:SF1">
    <property type="entry name" value="DOMAIN SIGNALLING PROTEIN, PUTATIVE (AFU_ORTHOLOGUE AFUA_5G11310)-RELATED"/>
    <property type="match status" value="1"/>
</dbReference>
<feature type="transmembrane region" description="Helical" evidence="1">
    <location>
        <begin position="83"/>
        <end position="103"/>
    </location>
</feature>